<protein>
    <submittedName>
        <fullName evidence="10">GH32 C-terminal domain-containing protein</fullName>
    </submittedName>
</protein>
<dbReference type="GO" id="GO:0004575">
    <property type="term" value="F:sucrose alpha-glucosidase activity"/>
    <property type="evidence" value="ECO:0007669"/>
    <property type="project" value="TreeGrafter"/>
</dbReference>
<evidence type="ECO:0000313" key="10">
    <source>
        <dbReference type="EMBL" id="MBC8571081.1"/>
    </source>
</evidence>
<feature type="domain" description="Glycosyl hydrolase family 32 N-terminal" evidence="6">
    <location>
        <begin position="1876"/>
        <end position="2188"/>
    </location>
</feature>
<comment type="caution">
    <text evidence="10">The sequence shown here is derived from an EMBL/GenBank/DDBJ whole genome shotgun (WGS) entry which is preliminary data.</text>
</comment>
<gene>
    <name evidence="10" type="ORF">H8709_09610</name>
</gene>
<dbReference type="Pfam" id="PF00251">
    <property type="entry name" value="Glyco_hydro_32N"/>
    <property type="match status" value="2"/>
</dbReference>
<dbReference type="SMART" id="SM00640">
    <property type="entry name" value="Glyco_32"/>
    <property type="match status" value="2"/>
</dbReference>
<feature type="domain" description="Cadherin-like beta-sandwich-like" evidence="9">
    <location>
        <begin position="3101"/>
        <end position="3178"/>
    </location>
</feature>
<evidence type="ECO:0000259" key="8">
    <source>
        <dbReference type="Pfam" id="PF08244"/>
    </source>
</evidence>
<dbReference type="CDD" id="cd18622">
    <property type="entry name" value="GH32_Inu-like"/>
    <property type="match status" value="2"/>
</dbReference>
<keyword evidence="5" id="KW-0472">Membrane</keyword>
<dbReference type="Pfam" id="PF12733">
    <property type="entry name" value="Cadherin-like"/>
    <property type="match status" value="4"/>
</dbReference>
<evidence type="ECO:0000256" key="3">
    <source>
        <dbReference type="ARBA" id="ARBA00023295"/>
    </source>
</evidence>
<evidence type="ECO:0000259" key="6">
    <source>
        <dbReference type="Pfam" id="PF00251"/>
    </source>
</evidence>
<evidence type="ECO:0000256" key="2">
    <source>
        <dbReference type="ARBA" id="ARBA00022801"/>
    </source>
</evidence>
<feature type="transmembrane region" description="Helical" evidence="5">
    <location>
        <begin position="3225"/>
        <end position="3243"/>
    </location>
</feature>
<dbReference type="PANTHER" id="PTHR42800:SF1">
    <property type="entry name" value="EXOINULINASE INUD (AFU_ORTHOLOGUE AFUA_5G00480)"/>
    <property type="match status" value="1"/>
</dbReference>
<keyword evidence="5" id="KW-1133">Transmembrane helix</keyword>
<comment type="similarity">
    <text evidence="1">Belongs to the glycosyl hydrolase 32 family.</text>
</comment>
<dbReference type="SUPFAM" id="SSF49899">
    <property type="entry name" value="Concanavalin A-like lectins/glucanases"/>
    <property type="match status" value="2"/>
</dbReference>
<feature type="domain" description="Bacterial Ig-like" evidence="7">
    <location>
        <begin position="2732"/>
        <end position="2778"/>
    </location>
</feature>
<feature type="domain" description="Bacterial Ig-like" evidence="7">
    <location>
        <begin position="2653"/>
        <end position="2696"/>
    </location>
</feature>
<feature type="domain" description="Glycosyl hydrolase family 32 C-terminal" evidence="8">
    <location>
        <begin position="2193"/>
        <end position="2345"/>
    </location>
</feature>
<dbReference type="Proteomes" id="UP000660861">
    <property type="component" value="Unassembled WGS sequence"/>
</dbReference>
<dbReference type="RefSeq" id="WP_262398170.1">
    <property type="nucleotide sequence ID" value="NZ_JACRTC010000006.1"/>
</dbReference>
<keyword evidence="2" id="KW-0378">Hydrolase</keyword>
<dbReference type="InterPro" id="IPR013189">
    <property type="entry name" value="Glyco_hydro_32_C"/>
</dbReference>
<evidence type="ECO:0000259" key="7">
    <source>
        <dbReference type="Pfam" id="PF07532"/>
    </source>
</evidence>
<feature type="domain" description="Bacterial Ig-like" evidence="7">
    <location>
        <begin position="2812"/>
        <end position="2870"/>
    </location>
</feature>
<dbReference type="InterPro" id="IPR011081">
    <property type="entry name" value="Big_4"/>
</dbReference>
<evidence type="ECO:0000256" key="1">
    <source>
        <dbReference type="ARBA" id="ARBA00009902"/>
    </source>
</evidence>
<dbReference type="GO" id="GO:0005737">
    <property type="term" value="C:cytoplasm"/>
    <property type="evidence" value="ECO:0007669"/>
    <property type="project" value="TreeGrafter"/>
</dbReference>
<dbReference type="InterPro" id="IPR018053">
    <property type="entry name" value="Glyco_hydro_32_AS"/>
</dbReference>
<accession>A0A926IBB8</accession>
<dbReference type="Pfam" id="PF07532">
    <property type="entry name" value="Big_4"/>
    <property type="match status" value="3"/>
</dbReference>
<dbReference type="EMBL" id="JACRTC010000006">
    <property type="protein sequence ID" value="MBC8571081.1"/>
    <property type="molecule type" value="Genomic_DNA"/>
</dbReference>
<dbReference type="SUPFAM" id="SSF75005">
    <property type="entry name" value="Arabinanase/levansucrase/invertase"/>
    <property type="match status" value="2"/>
</dbReference>
<feature type="domain" description="Cadherin-like beta-sandwich-like" evidence="9">
    <location>
        <begin position="1770"/>
        <end position="1860"/>
    </location>
</feature>
<feature type="domain" description="Cadherin-like beta-sandwich-like" evidence="9">
    <location>
        <begin position="2994"/>
        <end position="3078"/>
    </location>
</feature>
<dbReference type="PROSITE" id="PS00609">
    <property type="entry name" value="GLYCOSYL_HYDROL_F32"/>
    <property type="match status" value="2"/>
</dbReference>
<dbReference type="Pfam" id="PF08244">
    <property type="entry name" value="Glyco_hydro_32C"/>
    <property type="match status" value="2"/>
</dbReference>
<organism evidence="10 11">
    <name type="scientific">Zongyangia hominis</name>
    <dbReference type="NCBI Taxonomy" id="2763677"/>
    <lineage>
        <taxon>Bacteria</taxon>
        <taxon>Bacillati</taxon>
        <taxon>Bacillota</taxon>
        <taxon>Clostridia</taxon>
        <taxon>Eubacteriales</taxon>
        <taxon>Oscillospiraceae</taxon>
        <taxon>Zongyangia</taxon>
    </lineage>
</organism>
<dbReference type="InterPro" id="IPR013148">
    <property type="entry name" value="Glyco_hydro_32_N"/>
</dbReference>
<proteinExistence type="inferred from homology"/>
<feature type="compositionally biased region" description="Low complexity" evidence="4">
    <location>
        <begin position="3184"/>
        <end position="3195"/>
    </location>
</feature>
<feature type="domain" description="Cadherin-like beta-sandwich-like" evidence="9">
    <location>
        <begin position="2901"/>
        <end position="2984"/>
    </location>
</feature>
<evidence type="ECO:0000259" key="9">
    <source>
        <dbReference type="Pfam" id="PF12733"/>
    </source>
</evidence>
<dbReference type="PANTHER" id="PTHR42800">
    <property type="entry name" value="EXOINULINASE INUD (AFU_ORTHOLOGUE AFUA_5G00480)"/>
    <property type="match status" value="1"/>
</dbReference>
<dbReference type="Gene3D" id="2.60.120.560">
    <property type="entry name" value="Exo-inulinase, domain 1"/>
    <property type="match status" value="8"/>
</dbReference>
<name>A0A926IBB8_9FIRM</name>
<dbReference type="Gene3D" id="2.115.10.20">
    <property type="entry name" value="Glycosyl hydrolase domain, family 43"/>
    <property type="match status" value="2"/>
</dbReference>
<evidence type="ECO:0000256" key="4">
    <source>
        <dbReference type="SAM" id="MobiDB-lite"/>
    </source>
</evidence>
<dbReference type="InterPro" id="IPR001362">
    <property type="entry name" value="Glyco_hydro_32"/>
</dbReference>
<dbReference type="InterPro" id="IPR013320">
    <property type="entry name" value="ConA-like_dom_sf"/>
</dbReference>
<feature type="domain" description="Glycosyl hydrolase family 32 C-terminal" evidence="8">
    <location>
        <begin position="1089"/>
        <end position="1250"/>
    </location>
</feature>
<feature type="region of interest" description="Disordered" evidence="4">
    <location>
        <begin position="3184"/>
        <end position="3222"/>
    </location>
</feature>
<dbReference type="GO" id="GO:0005987">
    <property type="term" value="P:sucrose catabolic process"/>
    <property type="evidence" value="ECO:0007669"/>
    <property type="project" value="TreeGrafter"/>
</dbReference>
<sequence length="3249" mass="351756">MRSKKHMRMKRWLSLMMAIVLTLTTVLPASLPVMALSPGETGSQRSALAPDSDDLGALLGNYVTETDEGFDMQKRTKLNAENVEVNDNNFAGFSKSAEVFSYEADILFRDGEFATLIFGATNPGLNVGKNVLHCFELRRKSNGDMVTRLFQMGGINKIIDVTNAGKNPDPTVPVHFKIEVDANKDVRCWVDGTEISLAYLSGAQQQFKDSYHGGYFGFLTFGTNAVFSNVKMVDKSGETPMPEEDQGVEGLGKLQGKYFSGTAQSGYELQKTLKDQETGMKDNNFAGFSGQAEAFTFETSILFKEGPRATLMFGAPSAGENIGTGKPYCFEMSRNEPAKTVTIRMFQLGGANGGKMVSPVVAGRDIDFSKPVVFKIEVALDHTLSAWVNGEKIALTYEPDMEEAFRTGYTGGYLGLMTNITCAVFSDIHFAVVEAPPEEDAGVPGLGKLSGDHMSGTAQSGYLMEKLTKTNATTGALQLDNNFAGFSEGKALAFAYEADIQFMEGNTATLMAGATNPGATIGKNKYLGIELSRTNPVDGKSSLSIKGFQPRGVSGNVFLHKNVLTDVDTTKPIHFKVQIDTMKRISVWINGASIPIEQADAFADYYEGGYLGLMTFGTKALFTNIQYVNNDPNEEDIEKLSALEVTGLNLVPAFNPMITTYYTQAPSDLTDVQVKAVSNGKITVSAKFLDLITSAEMGASLGKTEVASGEASPNISLSQAYKTLIRIDVTTQESYIRTYYVNVIRRMNPEDARNQKYRPQYHYTPERGYMNDPNGLVYNEATGEYHMFFQYGYDKIIGAPPGWGHAVSKDMVHWEELPPVLYPDELGSIFSGSCVIDRDNTSGLFDASTPPGGRMVAIYTSHGESEFGTEKQSIAYSTDNGRTFTKYKNNPVLKNEGNKYSADFRDPKVNWYPDASLPGGGEWIMVVAGKQAKLFSSPNLIDWTFNCDLMYEGQPVLSECPDIFQITVENTGEKKWAYMGAGKYLILGGLVRGKDGLLDFVAEPGSKIDRLNGNRDLYATQSYYNDPQGRRVIVSWVQDRTATVTDGQIGGEMAGQDKIWNGAQSIPYALKIYQNDDGSYRHTTFPVEELGSLRKEALLFEAADKEITPDTGNLLSGLTGTTYEIEATFTLGTATEFGFRLREGKAADGSDQRILISYQVPQKRFFMDKSQTGKFAEGSNPTKTNYVAMEPLPGNRVKMRILVDNTLIDTFGNDGAAAIGAFLFPDDGSTGMSLFATGGSVTLDSLKIYDMSSIWYDSYTPPVEKFKTNLENLKAVGTAPMEEVDGGLLFGDAGQGNLYAVSDTTVTDFVYEADLTRTDGTGALALLFGNRSNTTNSGFIAVNIDGNASKLFGTGVTEQVVKDGIEKNKDSYHVKLEMKAKHLKAYIDDVLIHDVTIDSYAGGYLGLMSWKAQGIFQNVLYEETAPAEKFNTNLVNLKAVGDIVFEKVDGGLKMGKAGNGNFYAMSGTSVTDFVYEADVSFVQGDGALSLVFGSTMNTAAKDAYAVNVIGGKHSKIFGPGINKQVSDCLTPGKDSYHLRLEVTSGHLKGYVDDKLIHDLDLPSYAGGYLGLLSWNAIGLYQNVLFEDTYVPVDNFKTNLEGWGGDVTGDWLRMEEGYRGMGSGNCPTFATTTASDFTYTAHMEMKSGGSGAAILFRRSEDKSVYYAADVGLTGDGTRVRILKFTKNPDGSYSDRALGSTYMHPDKNKRSFDLKVQAIGPAIYYYIDGELAVTANDAQSLSGAFGLNTCNMTIVFQDVEYTPLDAADLARLTDLAVEGVELIPAFDPEITAYSATVPYETESIALTPVTALPGDITVNGQAIASGDKVTLPLTVGSNSIRIEVRDEKTDIPSITTLNITRKENPEIAYTENYRLQYHYSPASDWVNDPNGMVYYEGEYHLFYQHSPGSGSKRGPMHWGHAVSTDLVNWTELPVALAPDDFGDIYSGSAVVDKNNTSGLFSGNRDENGSLKEEGLVAVYTYNGKLGQVQAIAYSADRGRTWTKYEKNPVIGREQDPLNNAAFRDPKVFWHEESGQWMMIVAGGPVRFFSSPDLIHWKAEGTREEIVTECPDLFELPVEGGSGTKWVLSRAGRFYMVGDFQKVDGVWNFVPDNPEDNDVKPVVNFAPDSYAGQTYDNTPDGRRIMISWMSNWGWGLDIGKELTTNFNGGFTLHEELFLKQTGEGVKLYQRPAEEYKSLREVDKRTELAHVLLTPDGKNPLKSFSGNQYEIIAEFTPEADTTAVGFRLRTGEDAGTLVQYDLTKGELNIDRRESGKNPNAKFPSVYRQKMSRTADGKIRMRIFVDWSSVEVFGNDGEVAGTAQIFPHLSSTGAEVFTTGGNARADITIYPLRSIWRAQAVETEPVRVDLDTIDTQVTVGDTVTVGAKVIPLAASQAVGFTVSGEGDLVEVLRRDDHTLVFKALKTGTVTLTARARGGDVLTQGTIEIADPNFQTNLQNFTASANSDWVIGTDGLTGTFMTGDAFYIAKQTVGPKFNAEVEMQVLEGTGAGLVFGSASESNGKKPGSYVFNIDTTNAGTKGVISSKLFKFEIDKPVVDLSKKGDIPASADGVYHLKVEADNGRFKAYINGALIHDAADNDRPYLSGYVGLNCFRSVTLYNNLFVTTDADISSVVTKDLVVYTARTSDGAAGSADVLQKLPAAVTVMQTDKLQREAGVTWDTASINFAKEGDYAVTGAVDGTTTKAKAKVTVVNTSPVTAIHPDAVELSVETGATQAATRKKLPTSVAFTREDGSSGNAQILYWDLSAVDFDTAGTYPIVGTLDDPAKGLTSGGITEIRGSITVQAPLPTVALEPEKLERTVKPGTDRNEIIAGFPDAVIAVKSDGSKVTASIIGWDFSAVDLTKEGTYTAVGQLEMNAGLRTRDVNITKIDAVIHVSSKLPTVLSMLELSEGALVPQFSADVTEYAVTVAYETEKVQLKPTYTGDAAVTVNGTEVASGEYSADIALDVGENKIEVVAGEKTYTIKVTREAPAPVPTVLTDLALSTGTLAPNFSTEVTEYTATVANSVDSIKVLPTYTGDAAVTVNGTEVASGEYSTDISLNVGENTITVVAGEKTYTIKVTREDKEPPVTETPFLDGLELSQGVLQPSFNKDVNAYTASVGNATDSIQVKPFYSGEMAVTVNGKAVESGVFSEAIALDVGENTIEVKLVMGEKDNIYTIVVTRAKPADTTKPITTKPSIPGGNGSEWKWPEGTAKPGTGKENPQSGDASALPIALLLMAGAAGTAVFLSRKRKK</sequence>
<dbReference type="InterPro" id="IPR025883">
    <property type="entry name" value="Cadherin-like_domain"/>
</dbReference>
<evidence type="ECO:0000256" key="5">
    <source>
        <dbReference type="SAM" id="Phobius"/>
    </source>
</evidence>
<feature type="domain" description="Glycosyl hydrolase family 32 N-terminal" evidence="6">
    <location>
        <begin position="762"/>
        <end position="1074"/>
    </location>
</feature>
<keyword evidence="5" id="KW-0812">Transmembrane</keyword>
<keyword evidence="3" id="KW-0326">Glycosidase</keyword>
<reference evidence="10" key="1">
    <citation type="submission" date="2020-08" db="EMBL/GenBank/DDBJ databases">
        <title>Genome public.</title>
        <authorList>
            <person name="Liu C."/>
            <person name="Sun Q."/>
        </authorList>
    </citation>
    <scope>NUCLEOTIDE SEQUENCE</scope>
    <source>
        <strain evidence="10">NSJ-54</strain>
    </source>
</reference>
<keyword evidence="11" id="KW-1185">Reference proteome</keyword>
<evidence type="ECO:0000313" key="11">
    <source>
        <dbReference type="Proteomes" id="UP000660861"/>
    </source>
</evidence>
<dbReference type="InterPro" id="IPR023296">
    <property type="entry name" value="Glyco_hydro_beta-prop_sf"/>
</dbReference>